<reference evidence="1 2" key="1">
    <citation type="journal article" date="2022" name="Microbiol. Res.">
        <title>Comparative genome analysis, predicted lifestyle and antimicrobial strategies of Lactococcus carnosus and Lactococcus paracarnosus isolated from meat.</title>
        <authorList>
            <person name="Werum V."/>
            <person name="Ehrmann M."/>
            <person name="Vogel R."/>
            <person name="Hilgarth M."/>
        </authorList>
    </citation>
    <scope>NUCLEOTIDE SEQUENCE [LARGE SCALE GENOMIC DNA]</scope>
    <source>
        <strain evidence="1 2">TMW21897</strain>
    </source>
</reference>
<proteinExistence type="predicted"/>
<sequence length="163" mass="18764">MTEEKIKYVNHIPFPTDDDEYDIMKYSTSFYGDDDELGTIIYLESATKYKVKICFKSFHYTFFASDESTMLYRYSEIEISAKKEGIDLLGEKGFIVESENSDLLGKLSDGSQNLYSHLNLKLHHFIIYTKENIIEIVSDGPPEISIGEIEEWENGSVVKLSKD</sequence>
<gene>
    <name evidence="1" type="ORF">GYN19_05405</name>
</gene>
<dbReference type="Proteomes" id="UP001522462">
    <property type="component" value="Unassembled WGS sequence"/>
</dbReference>
<keyword evidence="2" id="KW-1185">Reference proteome</keyword>
<evidence type="ECO:0000313" key="2">
    <source>
        <dbReference type="Proteomes" id="UP001522462"/>
    </source>
</evidence>
<organism evidence="1 2">
    <name type="scientific">Pseudolactococcus paracarnosus</name>
    <dbReference type="NCBI Taxonomy" id="2749962"/>
    <lineage>
        <taxon>Bacteria</taxon>
        <taxon>Bacillati</taxon>
        <taxon>Bacillota</taxon>
        <taxon>Bacilli</taxon>
        <taxon>Lactobacillales</taxon>
        <taxon>Streptococcaceae</taxon>
        <taxon>Pseudolactococcus</taxon>
    </lineage>
</organism>
<protein>
    <submittedName>
        <fullName evidence="1">Uncharacterized protein</fullName>
    </submittedName>
</protein>
<accession>A0ABT0ALK2</accession>
<dbReference type="RefSeq" id="WP_243914251.1">
    <property type="nucleotide sequence ID" value="NZ_JAAECY010000014.1"/>
</dbReference>
<dbReference type="EMBL" id="JAAEDA010000006">
    <property type="protein sequence ID" value="MCJ1977386.1"/>
    <property type="molecule type" value="Genomic_DNA"/>
</dbReference>
<name>A0ABT0ALK2_9LACT</name>
<evidence type="ECO:0000313" key="1">
    <source>
        <dbReference type="EMBL" id="MCJ1977386.1"/>
    </source>
</evidence>
<comment type="caution">
    <text evidence="1">The sequence shown here is derived from an EMBL/GenBank/DDBJ whole genome shotgun (WGS) entry which is preliminary data.</text>
</comment>